<dbReference type="Proteomes" id="UP001501777">
    <property type="component" value="Unassembled WGS sequence"/>
</dbReference>
<dbReference type="SMART" id="SM01012">
    <property type="entry name" value="ANTAR"/>
    <property type="match status" value="1"/>
</dbReference>
<evidence type="ECO:0000256" key="2">
    <source>
        <dbReference type="ARBA" id="ARBA00022777"/>
    </source>
</evidence>
<evidence type="ECO:0000259" key="6">
    <source>
        <dbReference type="PROSITE" id="PS50921"/>
    </source>
</evidence>
<protein>
    <submittedName>
        <fullName evidence="7">GAF and ANTAR domain-containing protein</fullName>
    </submittedName>
</protein>
<gene>
    <name evidence="7" type="ORF">GCM10010276_82850</name>
</gene>
<dbReference type="InterPro" id="IPR029016">
    <property type="entry name" value="GAF-like_dom_sf"/>
</dbReference>
<evidence type="ECO:0000256" key="1">
    <source>
        <dbReference type="ARBA" id="ARBA00022679"/>
    </source>
</evidence>
<keyword evidence="4" id="KW-0804">Transcription</keyword>
<dbReference type="Pfam" id="PF13185">
    <property type="entry name" value="GAF_2"/>
    <property type="match status" value="1"/>
</dbReference>
<keyword evidence="2" id="KW-0418">Kinase</keyword>
<feature type="region of interest" description="Disordered" evidence="5">
    <location>
        <begin position="82"/>
        <end position="102"/>
    </location>
</feature>
<keyword evidence="1" id="KW-0808">Transferase</keyword>
<name>A0ABN3NFI1_STRLO</name>
<dbReference type="InterPro" id="IPR005561">
    <property type="entry name" value="ANTAR"/>
</dbReference>
<dbReference type="InterPro" id="IPR011006">
    <property type="entry name" value="CheY-like_superfamily"/>
</dbReference>
<dbReference type="SUPFAM" id="SSF55781">
    <property type="entry name" value="GAF domain-like"/>
    <property type="match status" value="1"/>
</dbReference>
<dbReference type="Gene3D" id="3.30.450.40">
    <property type="match status" value="1"/>
</dbReference>
<keyword evidence="8" id="KW-1185">Reference proteome</keyword>
<evidence type="ECO:0000256" key="4">
    <source>
        <dbReference type="ARBA" id="ARBA00023163"/>
    </source>
</evidence>
<evidence type="ECO:0000256" key="5">
    <source>
        <dbReference type="SAM" id="MobiDB-lite"/>
    </source>
</evidence>
<sequence>MSTMSPSQQRLAQAFVDLAASPVTEASDPSGLLAALAAHGSELLGGCAAVVLYAPDDPVHAEVAGTGEEQLRLVRDAVTWGEGPGPEARRTGRPVPDTALDGDRARRDWPRYVARARALGYGRVAALPLRAGEDTLGALVLLGRGSTPLHPDLLALGQSLADAAGWTLQRERQLRESRALADQLGQALTSRIVIEQAKGTLAARHSITVDEAFRVLRSHARSHRRRLTEVAREVVERKLDLQTD</sequence>
<reference evidence="7 8" key="1">
    <citation type="journal article" date="2019" name="Int. J. Syst. Evol. Microbiol.">
        <title>The Global Catalogue of Microorganisms (GCM) 10K type strain sequencing project: providing services to taxonomists for standard genome sequencing and annotation.</title>
        <authorList>
            <consortium name="The Broad Institute Genomics Platform"/>
            <consortium name="The Broad Institute Genome Sequencing Center for Infectious Disease"/>
            <person name="Wu L."/>
            <person name="Ma J."/>
        </authorList>
    </citation>
    <scope>NUCLEOTIDE SEQUENCE [LARGE SCALE GENOMIC DNA]</scope>
    <source>
        <strain evidence="7 8">JCM 4395</strain>
    </source>
</reference>
<dbReference type="SUPFAM" id="SSF52172">
    <property type="entry name" value="CheY-like"/>
    <property type="match status" value="1"/>
</dbReference>
<organism evidence="7 8">
    <name type="scientific">Streptomyces longisporus</name>
    <dbReference type="NCBI Taxonomy" id="1948"/>
    <lineage>
        <taxon>Bacteria</taxon>
        <taxon>Bacillati</taxon>
        <taxon>Actinomycetota</taxon>
        <taxon>Actinomycetes</taxon>
        <taxon>Kitasatosporales</taxon>
        <taxon>Streptomycetaceae</taxon>
        <taxon>Streptomyces</taxon>
    </lineage>
</organism>
<comment type="caution">
    <text evidence="7">The sequence shown here is derived from an EMBL/GenBank/DDBJ whole genome shotgun (WGS) entry which is preliminary data.</text>
</comment>
<dbReference type="EMBL" id="BAAASG010000028">
    <property type="protein sequence ID" value="GAA2520039.1"/>
    <property type="molecule type" value="Genomic_DNA"/>
</dbReference>
<dbReference type="InterPro" id="IPR036388">
    <property type="entry name" value="WH-like_DNA-bd_sf"/>
</dbReference>
<proteinExistence type="predicted"/>
<dbReference type="InterPro" id="IPR012074">
    <property type="entry name" value="GAF_ANTAR"/>
</dbReference>
<keyword evidence="3" id="KW-0805">Transcription regulation</keyword>
<dbReference type="PROSITE" id="PS50921">
    <property type="entry name" value="ANTAR"/>
    <property type="match status" value="1"/>
</dbReference>
<dbReference type="InterPro" id="IPR003018">
    <property type="entry name" value="GAF"/>
</dbReference>
<evidence type="ECO:0000256" key="3">
    <source>
        <dbReference type="ARBA" id="ARBA00023015"/>
    </source>
</evidence>
<dbReference type="RefSeq" id="WP_344406333.1">
    <property type="nucleotide sequence ID" value="NZ_BAAASG010000028.1"/>
</dbReference>
<dbReference type="PIRSF" id="PIRSF036625">
    <property type="entry name" value="GAF_ANTAR"/>
    <property type="match status" value="1"/>
</dbReference>
<dbReference type="Gene3D" id="1.10.10.10">
    <property type="entry name" value="Winged helix-like DNA-binding domain superfamily/Winged helix DNA-binding domain"/>
    <property type="match status" value="1"/>
</dbReference>
<feature type="domain" description="ANTAR" evidence="6">
    <location>
        <begin position="174"/>
        <end position="235"/>
    </location>
</feature>
<evidence type="ECO:0000313" key="7">
    <source>
        <dbReference type="EMBL" id="GAA2520039.1"/>
    </source>
</evidence>
<accession>A0ABN3NFI1</accession>
<evidence type="ECO:0000313" key="8">
    <source>
        <dbReference type="Proteomes" id="UP001501777"/>
    </source>
</evidence>
<dbReference type="Pfam" id="PF03861">
    <property type="entry name" value="ANTAR"/>
    <property type="match status" value="1"/>
</dbReference>